<evidence type="ECO:0000259" key="2">
    <source>
        <dbReference type="Pfam" id="PF13472"/>
    </source>
</evidence>
<dbReference type="EMBL" id="JALLAZ020001767">
    <property type="protein sequence ID" value="KAL3764663.1"/>
    <property type="molecule type" value="Genomic_DNA"/>
</dbReference>
<feature type="region of interest" description="Disordered" evidence="1">
    <location>
        <begin position="1"/>
        <end position="22"/>
    </location>
</feature>
<gene>
    <name evidence="3" type="ORF">ACHAW5_000294</name>
</gene>
<dbReference type="Proteomes" id="UP001530315">
    <property type="component" value="Unassembled WGS sequence"/>
</dbReference>
<feature type="domain" description="SGNH hydrolase-type esterase" evidence="2">
    <location>
        <begin position="34"/>
        <end position="239"/>
    </location>
</feature>
<organism evidence="3 4">
    <name type="scientific">Stephanodiscus triporus</name>
    <dbReference type="NCBI Taxonomy" id="2934178"/>
    <lineage>
        <taxon>Eukaryota</taxon>
        <taxon>Sar</taxon>
        <taxon>Stramenopiles</taxon>
        <taxon>Ochrophyta</taxon>
        <taxon>Bacillariophyta</taxon>
        <taxon>Coscinodiscophyceae</taxon>
        <taxon>Thalassiosirophycidae</taxon>
        <taxon>Stephanodiscales</taxon>
        <taxon>Stephanodiscaceae</taxon>
        <taxon>Stephanodiscus</taxon>
    </lineage>
</organism>
<evidence type="ECO:0000313" key="4">
    <source>
        <dbReference type="Proteomes" id="UP001530315"/>
    </source>
</evidence>
<evidence type="ECO:0000313" key="3">
    <source>
        <dbReference type="EMBL" id="KAL3764663.1"/>
    </source>
</evidence>
<dbReference type="Pfam" id="PF13472">
    <property type="entry name" value="Lipase_GDSL_2"/>
    <property type="match status" value="1"/>
</dbReference>
<feature type="region of interest" description="Disordered" evidence="1">
    <location>
        <begin position="65"/>
        <end position="88"/>
    </location>
</feature>
<accession>A0ABD3MP53</accession>
<sequence>MAVVGYGRHKKDPVRETPNTTDHFLAPKPKMIFCYGDSLTYGFPPPATPYAESLERELNNLYYPALDSDSSSPRSETHPPHDPPVNVQHLGIPGYTAAMMLNHFNDENTGLCPVIRLNRTISLVIILVGTNDIAVTTDTTKDGARSILQNIVDLHSRALECHADKDYGTLHTMAIGIPGSAYQDMTHSIAESATYINEGLKNFASSNSRISYFDFPFPYRENDGKWDEDGTHMSEEGYKQLGRSLAPQVKEILDSIDFP</sequence>
<dbReference type="InterPro" id="IPR013830">
    <property type="entry name" value="SGNH_hydro"/>
</dbReference>
<protein>
    <recommendedName>
        <fullName evidence="2">SGNH hydrolase-type esterase domain-containing protein</fullName>
    </recommendedName>
</protein>
<dbReference type="AlphaFoldDB" id="A0ABD3MP53"/>
<dbReference type="InterPro" id="IPR051532">
    <property type="entry name" value="Ester_Hydrolysis_Enzymes"/>
</dbReference>
<keyword evidence="4" id="KW-1185">Reference proteome</keyword>
<dbReference type="SUPFAM" id="SSF52266">
    <property type="entry name" value="SGNH hydrolase"/>
    <property type="match status" value="1"/>
</dbReference>
<reference evidence="3 4" key="1">
    <citation type="submission" date="2024-10" db="EMBL/GenBank/DDBJ databases">
        <title>Updated reference genomes for cyclostephanoid diatoms.</title>
        <authorList>
            <person name="Roberts W.R."/>
            <person name="Alverson A.J."/>
        </authorList>
    </citation>
    <scope>NUCLEOTIDE SEQUENCE [LARGE SCALE GENOMIC DNA]</scope>
    <source>
        <strain evidence="3 4">AJA276-08</strain>
    </source>
</reference>
<proteinExistence type="predicted"/>
<dbReference type="PANTHER" id="PTHR30383">
    <property type="entry name" value="THIOESTERASE 1/PROTEASE 1/LYSOPHOSPHOLIPASE L1"/>
    <property type="match status" value="1"/>
</dbReference>
<name>A0ABD3MP53_9STRA</name>
<evidence type="ECO:0000256" key="1">
    <source>
        <dbReference type="SAM" id="MobiDB-lite"/>
    </source>
</evidence>
<comment type="caution">
    <text evidence="3">The sequence shown here is derived from an EMBL/GenBank/DDBJ whole genome shotgun (WGS) entry which is preliminary data.</text>
</comment>
<dbReference type="InterPro" id="IPR036514">
    <property type="entry name" value="SGNH_hydro_sf"/>
</dbReference>
<dbReference type="Gene3D" id="3.40.50.1110">
    <property type="entry name" value="SGNH hydrolase"/>
    <property type="match status" value="1"/>
</dbReference>